<evidence type="ECO:0000259" key="8">
    <source>
        <dbReference type="Pfam" id="PF05179"/>
    </source>
</evidence>
<feature type="compositionally biased region" description="Polar residues" evidence="6">
    <location>
        <begin position="689"/>
        <end position="704"/>
    </location>
</feature>
<feature type="transmembrane region" description="Helical" evidence="7">
    <location>
        <begin position="78"/>
        <end position="100"/>
    </location>
</feature>
<feature type="transmembrane region" description="Helical" evidence="7">
    <location>
        <begin position="306"/>
        <end position="325"/>
    </location>
</feature>
<dbReference type="GO" id="GO:0016593">
    <property type="term" value="C:Cdc73/Paf1 complex"/>
    <property type="evidence" value="ECO:0007669"/>
    <property type="project" value="InterPro"/>
</dbReference>
<dbReference type="GO" id="GO:0000993">
    <property type="term" value="F:RNA polymerase II complex binding"/>
    <property type="evidence" value="ECO:0007669"/>
    <property type="project" value="TreeGrafter"/>
</dbReference>
<dbReference type="InterPro" id="IPR038103">
    <property type="entry name" value="CDC73_C_sf"/>
</dbReference>
<dbReference type="Gene3D" id="1.20.1250.20">
    <property type="entry name" value="MFS general substrate transporter like domains"/>
    <property type="match status" value="2"/>
</dbReference>
<accession>A0A9W9N9F1</accession>
<comment type="caution">
    <text evidence="9">The sequence shown here is derived from an EMBL/GenBank/DDBJ whole genome shotgun (WGS) entry which is preliminary data.</text>
</comment>
<dbReference type="RefSeq" id="XP_058311526.1">
    <property type="nucleotide sequence ID" value="XM_058449182.1"/>
</dbReference>
<dbReference type="Pfam" id="PF05179">
    <property type="entry name" value="CDC73_C"/>
    <property type="match status" value="1"/>
</dbReference>
<keyword evidence="7" id="KW-0812">Transmembrane</keyword>
<reference evidence="9" key="2">
    <citation type="journal article" date="2023" name="IMA Fungus">
        <title>Comparative genomic study of the Penicillium genus elucidates a diverse pangenome and 15 lateral gene transfer events.</title>
        <authorList>
            <person name="Petersen C."/>
            <person name="Sorensen T."/>
            <person name="Nielsen M.R."/>
            <person name="Sondergaard T.E."/>
            <person name="Sorensen J.L."/>
            <person name="Fitzpatrick D.A."/>
            <person name="Frisvad J.C."/>
            <person name="Nielsen K.L."/>
        </authorList>
    </citation>
    <scope>NUCLEOTIDE SEQUENCE</scope>
    <source>
        <strain evidence="9">IBT 15544</strain>
    </source>
</reference>
<evidence type="ECO:0000313" key="10">
    <source>
        <dbReference type="Proteomes" id="UP001150904"/>
    </source>
</evidence>
<dbReference type="InterPro" id="IPR036259">
    <property type="entry name" value="MFS_trans_sf"/>
</dbReference>
<dbReference type="InterPro" id="IPR007852">
    <property type="entry name" value="Cdc73/Parafibromin"/>
</dbReference>
<feature type="transmembrane region" description="Helical" evidence="7">
    <location>
        <begin position="36"/>
        <end position="58"/>
    </location>
</feature>
<feature type="transmembrane region" description="Helical" evidence="7">
    <location>
        <begin position="237"/>
        <end position="259"/>
    </location>
</feature>
<dbReference type="Proteomes" id="UP001150904">
    <property type="component" value="Unassembled WGS sequence"/>
</dbReference>
<sequence>MSASDESFALNEAQSRQTQEFEIEQLALPSADGGKAAWLMLASCCLIQLPVWGFSTVFGIFQEYYTTHSVLQGNKGSLATVGTTSSGILYLMSPVTFTLLTRYPYLQTYCAPVGLVITVSGSILSSFSKQVWHLIATQGVMCAIGNGLLWSPSSLYLDQWFVRKKGLALGVMWAAKSITGVALPFVANASLSHFGSSATLRAWAVITFISTVLSLPFMKPRVPVSPFSSPRRLDLSFLRLATFWMLQAGNIIQSFGYFLPSTYLPSYSTTTVGLPETMGTMLVSLFNATSVFGGIALGMLCDRFEVTNILLLSSIGSALSVFLFWGMAGNESSHAGIALLTLFSISYGFFAGGFSSTWSGVITQIKHDSSPSLETGLVFGLLAGGRGIGNVVSGPLSTLLLRQGSVSDPHGSDGATGYATQRNFWPNSQSYCSFSQGAAPFITIMSAADPALQDPLLSLRRAIASGNLPTPTTSSELTDENATDDLAHATHLYFAQPIPQALPLGTTTRFVSDATKEAVDLRSIFFAWQKKDVAIPEYFASAQELNEALKSKGREEQVQNLVFLERLDLITWLEGASDGSDHIKPLEGAAAAAEAAAAAAGAAQADASAGIASGATGGISQVPSGPVGAVSGGAPGGRAQKPIDPRLQEIYNGERKTGDRNTVLRGIKPTDFSHVRKSAELFLDRNRNRSGQASAKPGSKSSSMVPAPSAGLSMPSSRKSNSRPDPIILLSPSASSLIRMSNIKSFLQDGIFVPPDHPTLSMSTEANFMELKRPLRIKADPSNPNAAAIGSATGGRGPKPTKFILVDGTTNFKPEYWSRLVAVFTTGQTWQFKSYKWSSPPELFKHATGIYVGWRGEEVPAQVKGWGRGVESFAVERWDEKGGIHGGGRWRDREIVEGIWTAIEEGMRLRGWGSK</sequence>
<keyword evidence="10" id="KW-1185">Reference proteome</keyword>
<feature type="transmembrane region" description="Helical" evidence="7">
    <location>
        <begin position="106"/>
        <end position="124"/>
    </location>
</feature>
<dbReference type="SUPFAM" id="SSF103473">
    <property type="entry name" value="MFS general substrate transporter"/>
    <property type="match status" value="1"/>
</dbReference>
<feature type="domain" description="Cell division control protein 73 C-terminal" evidence="8">
    <location>
        <begin position="723"/>
        <end position="905"/>
    </location>
</feature>
<dbReference type="PANTHER" id="PTHR12466">
    <property type="entry name" value="CDC73 DOMAIN PROTEIN"/>
    <property type="match status" value="1"/>
</dbReference>
<dbReference type="OrthoDB" id="2186602at2759"/>
<evidence type="ECO:0000256" key="4">
    <source>
        <dbReference type="ARBA" id="ARBA00023163"/>
    </source>
</evidence>
<dbReference type="InterPro" id="IPR031336">
    <property type="entry name" value="CDC73_C"/>
</dbReference>
<organism evidence="9 10">
    <name type="scientific">Penicillium cinerascens</name>
    <dbReference type="NCBI Taxonomy" id="70096"/>
    <lineage>
        <taxon>Eukaryota</taxon>
        <taxon>Fungi</taxon>
        <taxon>Dikarya</taxon>
        <taxon>Ascomycota</taxon>
        <taxon>Pezizomycotina</taxon>
        <taxon>Eurotiomycetes</taxon>
        <taxon>Eurotiomycetidae</taxon>
        <taxon>Eurotiales</taxon>
        <taxon>Aspergillaceae</taxon>
        <taxon>Penicillium</taxon>
    </lineage>
</organism>
<keyword evidence="7" id="KW-0472">Membrane</keyword>
<gene>
    <name evidence="9" type="ORF">N7498_002120</name>
</gene>
<proteinExistence type="inferred from homology"/>
<feature type="transmembrane region" description="Helical" evidence="7">
    <location>
        <begin position="280"/>
        <end position="300"/>
    </location>
</feature>
<protein>
    <submittedName>
        <fullName evidence="9">Major facilitator superfamily domain general substrate transporter</fullName>
    </submittedName>
</protein>
<dbReference type="EMBL" id="JAPQKR010000005">
    <property type="protein sequence ID" value="KAJ5215713.1"/>
    <property type="molecule type" value="Genomic_DNA"/>
</dbReference>
<evidence type="ECO:0000256" key="3">
    <source>
        <dbReference type="ARBA" id="ARBA00010427"/>
    </source>
</evidence>
<dbReference type="GeneID" id="83176483"/>
<dbReference type="GO" id="GO:0016020">
    <property type="term" value="C:membrane"/>
    <property type="evidence" value="ECO:0007669"/>
    <property type="project" value="UniProtKB-SubCell"/>
</dbReference>
<evidence type="ECO:0000256" key="5">
    <source>
        <dbReference type="ARBA" id="ARBA00023242"/>
    </source>
</evidence>
<feature type="transmembrane region" description="Helical" evidence="7">
    <location>
        <begin position="170"/>
        <end position="191"/>
    </location>
</feature>
<reference evidence="9" key="1">
    <citation type="submission" date="2022-12" db="EMBL/GenBank/DDBJ databases">
        <authorList>
            <person name="Petersen C."/>
        </authorList>
    </citation>
    <scope>NUCLEOTIDE SEQUENCE</scope>
    <source>
        <strain evidence="9">IBT 15544</strain>
    </source>
</reference>
<keyword evidence="4" id="KW-0804">Transcription</keyword>
<feature type="region of interest" description="Disordered" evidence="6">
    <location>
        <begin position="679"/>
        <end position="727"/>
    </location>
</feature>
<feature type="transmembrane region" description="Helical" evidence="7">
    <location>
        <begin position="337"/>
        <end position="358"/>
    </location>
</feature>
<dbReference type="AlphaFoldDB" id="A0A9W9N9F1"/>
<dbReference type="GO" id="GO:0032968">
    <property type="term" value="P:positive regulation of transcription elongation by RNA polymerase II"/>
    <property type="evidence" value="ECO:0007669"/>
    <property type="project" value="TreeGrafter"/>
</dbReference>
<dbReference type="GO" id="GO:0022857">
    <property type="term" value="F:transmembrane transporter activity"/>
    <property type="evidence" value="ECO:0007669"/>
    <property type="project" value="InterPro"/>
</dbReference>
<evidence type="ECO:0000256" key="7">
    <source>
        <dbReference type="SAM" id="Phobius"/>
    </source>
</evidence>
<evidence type="ECO:0000256" key="1">
    <source>
        <dbReference type="ARBA" id="ARBA00004123"/>
    </source>
</evidence>
<evidence type="ECO:0000313" key="9">
    <source>
        <dbReference type="EMBL" id="KAJ5215713.1"/>
    </source>
</evidence>
<dbReference type="Pfam" id="PF07690">
    <property type="entry name" value="MFS_1"/>
    <property type="match status" value="1"/>
</dbReference>
<comment type="subcellular location">
    <subcellularLocation>
        <location evidence="2">Membrane</location>
        <topology evidence="2">Multi-pass membrane protein</topology>
    </subcellularLocation>
    <subcellularLocation>
        <location evidence="1">Nucleus</location>
    </subcellularLocation>
</comment>
<comment type="similarity">
    <text evidence="3">Belongs to the CDC73 family.</text>
</comment>
<evidence type="ECO:0000256" key="6">
    <source>
        <dbReference type="SAM" id="MobiDB-lite"/>
    </source>
</evidence>
<keyword evidence="5" id="KW-0539">Nucleus</keyword>
<name>A0A9W9N9F1_9EURO</name>
<keyword evidence="7" id="KW-1133">Transmembrane helix</keyword>
<dbReference type="Gene3D" id="3.40.50.11990">
    <property type="entry name" value="RNA polymerase II accessory factor, Cdc73 C-terminal domain"/>
    <property type="match status" value="1"/>
</dbReference>
<dbReference type="PANTHER" id="PTHR12466:SF8">
    <property type="entry name" value="PARAFIBROMIN"/>
    <property type="match status" value="1"/>
</dbReference>
<feature type="transmembrane region" description="Helical" evidence="7">
    <location>
        <begin position="198"/>
        <end position="217"/>
    </location>
</feature>
<dbReference type="InterPro" id="IPR011701">
    <property type="entry name" value="MFS"/>
</dbReference>
<evidence type="ECO:0000256" key="2">
    <source>
        <dbReference type="ARBA" id="ARBA00004141"/>
    </source>
</evidence>
<dbReference type="FunFam" id="3.40.50.11990:FF:000003">
    <property type="entry name" value="Pol II transcription elongation factor subunit Cdc73"/>
    <property type="match status" value="1"/>
</dbReference>
<dbReference type="GO" id="GO:0006368">
    <property type="term" value="P:transcription elongation by RNA polymerase II"/>
    <property type="evidence" value="ECO:0007669"/>
    <property type="project" value="InterPro"/>
</dbReference>